<reference evidence="2" key="1">
    <citation type="submission" date="2019-10" db="EMBL/GenBank/DDBJ databases">
        <title>The sequence and de novo assembly of the wild yak genome.</title>
        <authorList>
            <person name="Liu Y."/>
        </authorList>
    </citation>
    <scope>NUCLEOTIDE SEQUENCE [LARGE SCALE GENOMIC DNA]</scope>
    <source>
        <strain evidence="2">WY2019</strain>
    </source>
</reference>
<organism evidence="2 3">
    <name type="scientific">Bos mutus</name>
    <name type="common">wild yak</name>
    <dbReference type="NCBI Taxonomy" id="72004"/>
    <lineage>
        <taxon>Eukaryota</taxon>
        <taxon>Metazoa</taxon>
        <taxon>Chordata</taxon>
        <taxon>Craniata</taxon>
        <taxon>Vertebrata</taxon>
        <taxon>Euteleostomi</taxon>
        <taxon>Mammalia</taxon>
        <taxon>Eutheria</taxon>
        <taxon>Laurasiatheria</taxon>
        <taxon>Artiodactyla</taxon>
        <taxon>Ruminantia</taxon>
        <taxon>Pecora</taxon>
        <taxon>Bovidae</taxon>
        <taxon>Bovinae</taxon>
        <taxon>Bos</taxon>
    </lineage>
</organism>
<dbReference type="Proteomes" id="UP000322234">
    <property type="component" value="Unassembled WGS sequence"/>
</dbReference>
<accession>A0A6B0R4H5</accession>
<feature type="region of interest" description="Disordered" evidence="1">
    <location>
        <begin position="335"/>
        <end position="392"/>
    </location>
</feature>
<sequence>MSEAILRQMPHPPWSAACGTDEIIICLFSQMNFINNLFNSKSIETTHTKIQFETCFKEPLPPYIWICRTTSNVCEKFNVSPICTTLKNNFAYPAEGTGVYLICRRIHCHLRDGDPVEEGSAFIVRYKLEKVKCTNWHSGGEDTQTIPAETLSLQSIWSIFTLQTVLIQSSSGQPVVALPVFRNDGTEEAQFSVAVTNTTFFFTEESLSSEEAKYTNVPGQSRVSRLHPPHSQLDGTHLWKMSQRPSNSDFATSSPHKLSKHKDRSALLSSLSDLGKSHQLRRLSEPLQNVHHEGSVFCVTAVRVVNISRGRRDSLRFYSWYLQFNRDVLVEGDCFRPQPPNNGSVPRPPRPRLAGPESRRGQNPGAPTQRPLSRREARPLAAGPWRTARDEPGFQDLPAAARECGSGGRGRGVLTRLGLCFLPRAFSDHAHFDVCVIQSEKKPFTSPSLFLHEAKKQVKKHSVQGSEGGNKETEDKKVNKSKDEDFCWPLWVHSPVGTQAEAHSKSSEVEPGRCPSYGTEIRRGLALELLLSVEMFTAGETGGAEGIAVENHSGNVQGSSLSKEKKKCRPTVVVLVMEKHTQASIIMIPGDVSCNDISSTSLHLLAVLALKSGCAQAPVGTEDISDAGTLLV</sequence>
<name>A0A6B0R4H5_9CETA</name>
<evidence type="ECO:0000313" key="2">
    <source>
        <dbReference type="EMBL" id="MXQ82393.1"/>
    </source>
</evidence>
<feature type="region of interest" description="Disordered" evidence="1">
    <location>
        <begin position="213"/>
        <end position="236"/>
    </location>
</feature>
<gene>
    <name evidence="2" type="ORF">E5288_WYG011023</name>
</gene>
<evidence type="ECO:0000256" key="1">
    <source>
        <dbReference type="SAM" id="MobiDB-lite"/>
    </source>
</evidence>
<evidence type="ECO:0000313" key="3">
    <source>
        <dbReference type="Proteomes" id="UP000322234"/>
    </source>
</evidence>
<feature type="compositionally biased region" description="Basic and acidic residues" evidence="1">
    <location>
        <begin position="469"/>
        <end position="480"/>
    </location>
</feature>
<proteinExistence type="predicted"/>
<protein>
    <submittedName>
        <fullName evidence="2">Uncharacterized protein</fullName>
    </submittedName>
</protein>
<keyword evidence="3" id="KW-1185">Reference proteome</keyword>
<dbReference type="AlphaFoldDB" id="A0A6B0R4H5"/>
<dbReference type="EMBL" id="VBQZ03000012">
    <property type="protein sequence ID" value="MXQ82393.1"/>
    <property type="molecule type" value="Genomic_DNA"/>
</dbReference>
<comment type="caution">
    <text evidence="2">The sequence shown here is derived from an EMBL/GenBank/DDBJ whole genome shotgun (WGS) entry which is preliminary data.</text>
</comment>
<dbReference type="PROSITE" id="PS51257">
    <property type="entry name" value="PROKAR_LIPOPROTEIN"/>
    <property type="match status" value="1"/>
</dbReference>
<feature type="region of interest" description="Disordered" evidence="1">
    <location>
        <begin position="459"/>
        <end position="480"/>
    </location>
</feature>